<evidence type="ECO:0000313" key="1">
    <source>
        <dbReference type="EMBL" id="KAK7413195.1"/>
    </source>
</evidence>
<name>A0ABR1GWK8_9HYPO</name>
<proteinExistence type="predicted"/>
<organism evidence="1 2">
    <name type="scientific">Neonectria punicea</name>
    <dbReference type="NCBI Taxonomy" id="979145"/>
    <lineage>
        <taxon>Eukaryota</taxon>
        <taxon>Fungi</taxon>
        <taxon>Dikarya</taxon>
        <taxon>Ascomycota</taxon>
        <taxon>Pezizomycotina</taxon>
        <taxon>Sordariomycetes</taxon>
        <taxon>Hypocreomycetidae</taxon>
        <taxon>Hypocreales</taxon>
        <taxon>Nectriaceae</taxon>
        <taxon>Neonectria</taxon>
    </lineage>
</organism>
<dbReference type="Proteomes" id="UP001498476">
    <property type="component" value="Unassembled WGS sequence"/>
</dbReference>
<comment type="caution">
    <text evidence="1">The sequence shown here is derived from an EMBL/GenBank/DDBJ whole genome shotgun (WGS) entry which is preliminary data.</text>
</comment>
<protein>
    <submittedName>
        <fullName evidence="1">Uncharacterized protein</fullName>
    </submittedName>
</protein>
<accession>A0ABR1GWK8</accession>
<keyword evidence="2" id="KW-1185">Reference proteome</keyword>
<reference evidence="1 2" key="1">
    <citation type="journal article" date="2025" name="Microbiol. Resour. Announc.">
        <title>Draft genome sequences for Neonectria magnoliae and Neonectria punicea, canker pathogens of Liriodendron tulipifera and Acer saccharum in West Virginia.</title>
        <authorList>
            <person name="Petronek H.M."/>
            <person name="Kasson M.T."/>
            <person name="Metheny A.M."/>
            <person name="Stauder C.M."/>
            <person name="Lovett B."/>
            <person name="Lynch S.C."/>
            <person name="Garnas J.R."/>
            <person name="Kasson L.R."/>
            <person name="Stajich J.E."/>
        </authorList>
    </citation>
    <scope>NUCLEOTIDE SEQUENCE [LARGE SCALE GENOMIC DNA]</scope>
    <source>
        <strain evidence="1 2">NRRL 64653</strain>
    </source>
</reference>
<evidence type="ECO:0000313" key="2">
    <source>
        <dbReference type="Proteomes" id="UP001498476"/>
    </source>
</evidence>
<gene>
    <name evidence="1" type="ORF">QQX98_007919</name>
</gene>
<dbReference type="EMBL" id="JAZAVJ010000136">
    <property type="protein sequence ID" value="KAK7413195.1"/>
    <property type="molecule type" value="Genomic_DNA"/>
</dbReference>
<sequence length="346" mass="40210">MRMDPLQDTLQVWRMHLPKNRPTPYWNFRMLHLHQDALPFRKIMNIWDTPRSPAGRILRPPDDLRSQEISVDTAFCHPLLPLLNEATLTLMTMPPGWWIHGLQTEGPHITSWPRRDQVWNRKHRFPTEQKLKEVDLDCDPPCPNESKANLFYHPVDPKDIEGAVHYHAHGIPADTGIRWMVDTCSLTNSDGHYFEDRIHPTLSLRSHQVLPGNRTHHICPNIGFHGYSKGWNSMGGQWAVEFSALAYSDVESVLRKSNPALEVDGNMYMRHHPQFIAKVWIVKEGQDPVSEPHHHWTEVISTPAELRGHPDSEETRRARGIAHVWKMVRGMLLEEHRHDHCTATWN</sequence>